<evidence type="ECO:0000313" key="8">
    <source>
        <dbReference type="Proteomes" id="UP000016567"/>
    </source>
</evidence>
<feature type="domain" description="RDD" evidence="6">
    <location>
        <begin position="15"/>
        <end position="131"/>
    </location>
</feature>
<dbReference type="AlphaFoldDB" id="U3A4T4"/>
<dbReference type="eggNOG" id="COG1714">
    <property type="taxonomic scope" value="Bacteria"/>
</dbReference>
<dbReference type="RefSeq" id="WP_021708799.1">
    <property type="nucleotide sequence ID" value="NZ_BAOB01000444.1"/>
</dbReference>
<dbReference type="GO" id="GO:0016020">
    <property type="term" value="C:membrane"/>
    <property type="evidence" value="ECO:0007669"/>
    <property type="project" value="UniProtKB-SubCell"/>
</dbReference>
<evidence type="ECO:0000256" key="2">
    <source>
        <dbReference type="ARBA" id="ARBA00022692"/>
    </source>
</evidence>
<comment type="caution">
    <text evidence="7">The sequence shown here is derived from an EMBL/GenBank/DDBJ whole genome shotgun (WGS) entry which is preliminary data.</text>
</comment>
<name>U3A4T4_9VIBR</name>
<dbReference type="OrthoDB" id="5917479at2"/>
<gene>
    <name evidence="7" type="ORF">VAZ01S_017_01160</name>
</gene>
<reference evidence="7 8" key="1">
    <citation type="submission" date="2013-09" db="EMBL/GenBank/DDBJ databases">
        <title>Whole genome shotgun sequence of Vibrio azureus NBRC 104587.</title>
        <authorList>
            <person name="Isaki S."/>
            <person name="Hosoyama A."/>
            <person name="Numata M."/>
            <person name="Hashimoto M."/>
            <person name="Hosoyama Y."/>
            <person name="Tsuchikane K."/>
            <person name="Noguchi M."/>
            <person name="Hirakata S."/>
            <person name="Ichikawa N."/>
            <person name="Ohji S."/>
            <person name="Yamazoe A."/>
            <person name="Fujita N."/>
        </authorList>
    </citation>
    <scope>NUCLEOTIDE SEQUENCE [LARGE SCALE GENOMIC DNA]</scope>
    <source>
        <strain evidence="7 8">NBRC 104587</strain>
    </source>
</reference>
<evidence type="ECO:0000256" key="1">
    <source>
        <dbReference type="ARBA" id="ARBA00004141"/>
    </source>
</evidence>
<keyword evidence="3 5" id="KW-1133">Transmembrane helix</keyword>
<accession>U3A4T4</accession>
<evidence type="ECO:0000313" key="7">
    <source>
        <dbReference type="EMBL" id="GAD75021.1"/>
    </source>
</evidence>
<evidence type="ECO:0000256" key="3">
    <source>
        <dbReference type="ARBA" id="ARBA00022989"/>
    </source>
</evidence>
<feature type="transmembrane region" description="Helical" evidence="5">
    <location>
        <begin position="100"/>
        <end position="119"/>
    </location>
</feature>
<dbReference type="InterPro" id="IPR010432">
    <property type="entry name" value="RDD"/>
</dbReference>
<keyword evidence="8" id="KW-1185">Reference proteome</keyword>
<dbReference type="EMBL" id="BATL01000017">
    <property type="protein sequence ID" value="GAD75021.1"/>
    <property type="molecule type" value="Genomic_DNA"/>
</dbReference>
<evidence type="ECO:0000259" key="6">
    <source>
        <dbReference type="Pfam" id="PF06271"/>
    </source>
</evidence>
<protein>
    <recommendedName>
        <fullName evidence="6">RDD domain-containing protein</fullName>
    </recommendedName>
</protein>
<evidence type="ECO:0000256" key="5">
    <source>
        <dbReference type="SAM" id="Phobius"/>
    </source>
</evidence>
<evidence type="ECO:0000256" key="4">
    <source>
        <dbReference type="ARBA" id="ARBA00023136"/>
    </source>
</evidence>
<comment type="subcellular location">
    <subcellularLocation>
        <location evidence="1">Membrane</location>
        <topology evidence="1">Multi-pass membrane protein</topology>
    </subcellularLocation>
</comment>
<keyword evidence="2 5" id="KW-0812">Transmembrane</keyword>
<keyword evidence="4 5" id="KW-0472">Membrane</keyword>
<sequence length="137" mass="15162">MLSDSQYHQNERILASPGIRLIGINIDFLFSAAIFSFLLWVVPKLGFVQVIASEISFFTAVMCFLLSDGLPNGQSLGKKLLGISTISIKSGKYCSFTQSFFRNVLFPIIGIIDAVFILGKKRQRLGDKLAKTVVVKK</sequence>
<proteinExistence type="predicted"/>
<organism evidence="7 8">
    <name type="scientific">Vibrio azureus NBRC 104587</name>
    <dbReference type="NCBI Taxonomy" id="1219077"/>
    <lineage>
        <taxon>Bacteria</taxon>
        <taxon>Pseudomonadati</taxon>
        <taxon>Pseudomonadota</taxon>
        <taxon>Gammaproteobacteria</taxon>
        <taxon>Vibrionales</taxon>
        <taxon>Vibrionaceae</taxon>
        <taxon>Vibrio</taxon>
    </lineage>
</organism>
<dbReference type="Proteomes" id="UP000016567">
    <property type="component" value="Unassembled WGS sequence"/>
</dbReference>
<feature type="transmembrane region" description="Helical" evidence="5">
    <location>
        <begin position="20"/>
        <end position="40"/>
    </location>
</feature>
<dbReference type="Pfam" id="PF06271">
    <property type="entry name" value="RDD"/>
    <property type="match status" value="1"/>
</dbReference>